<protein>
    <submittedName>
        <fullName evidence="4">Polyketide synthase</fullName>
    </submittedName>
</protein>
<reference evidence="4 5" key="1">
    <citation type="submission" date="2014-07" db="EMBL/GenBank/DDBJ databases">
        <title>Genome Sequence of Rhodococcus opacus Strain R7, a Biodegrader of Mono- and Polycyclic Aromatic Hydrocarbons.</title>
        <authorList>
            <person name="Di Gennaro P."/>
            <person name="Zampolli J."/>
            <person name="Presti I."/>
            <person name="Cappelletti M."/>
            <person name="D'Ursi P."/>
            <person name="Orro A."/>
            <person name="Mezzelani A."/>
            <person name="Milanesi L."/>
        </authorList>
    </citation>
    <scope>NUCLEOTIDE SEQUENCE [LARGE SCALE GENOMIC DNA]</scope>
    <source>
        <strain evidence="4 5">R7</strain>
    </source>
</reference>
<evidence type="ECO:0000313" key="5">
    <source>
        <dbReference type="Proteomes" id="UP000028488"/>
    </source>
</evidence>
<organism evidence="4 5">
    <name type="scientific">Rhodococcus opacus</name>
    <name type="common">Nocardia opaca</name>
    <dbReference type="NCBI Taxonomy" id="37919"/>
    <lineage>
        <taxon>Bacteria</taxon>
        <taxon>Bacillati</taxon>
        <taxon>Actinomycetota</taxon>
        <taxon>Actinomycetes</taxon>
        <taxon>Mycobacteriales</taxon>
        <taxon>Nocardiaceae</taxon>
        <taxon>Rhodococcus</taxon>
    </lineage>
</organism>
<keyword evidence="1" id="KW-0596">Phosphopantetheine</keyword>
<dbReference type="Pfam" id="PF00550">
    <property type="entry name" value="PP-binding"/>
    <property type="match status" value="1"/>
</dbReference>
<evidence type="ECO:0000259" key="3">
    <source>
        <dbReference type="PROSITE" id="PS50075"/>
    </source>
</evidence>
<dbReference type="GO" id="GO:0031177">
    <property type="term" value="F:phosphopantetheine binding"/>
    <property type="evidence" value="ECO:0007669"/>
    <property type="project" value="InterPro"/>
</dbReference>
<dbReference type="AlphaFoldDB" id="A0A076EE10"/>
<dbReference type="InterPro" id="IPR009081">
    <property type="entry name" value="PP-bd_ACP"/>
</dbReference>
<dbReference type="InterPro" id="IPR020806">
    <property type="entry name" value="PKS_PP-bd"/>
</dbReference>
<name>A0A076EE10_RHOOP</name>
<dbReference type="RefSeq" id="WP_128638641.1">
    <property type="nucleotide sequence ID" value="NZ_CP008947.1"/>
</dbReference>
<evidence type="ECO:0000256" key="2">
    <source>
        <dbReference type="ARBA" id="ARBA00022553"/>
    </source>
</evidence>
<evidence type="ECO:0000256" key="1">
    <source>
        <dbReference type="ARBA" id="ARBA00022450"/>
    </source>
</evidence>
<gene>
    <name evidence="4" type="ORF">EP51_04350</name>
</gene>
<dbReference type="PROSITE" id="PS50075">
    <property type="entry name" value="CARRIER"/>
    <property type="match status" value="1"/>
</dbReference>
<proteinExistence type="predicted"/>
<accession>A0A076EE10</accession>
<dbReference type="SUPFAM" id="SSF47336">
    <property type="entry name" value="ACP-like"/>
    <property type="match status" value="1"/>
</dbReference>
<dbReference type="SMART" id="SM00823">
    <property type="entry name" value="PKS_PP"/>
    <property type="match status" value="1"/>
</dbReference>
<dbReference type="InterPro" id="IPR036736">
    <property type="entry name" value="ACP-like_sf"/>
</dbReference>
<dbReference type="Gene3D" id="1.10.1200.10">
    <property type="entry name" value="ACP-like"/>
    <property type="match status" value="1"/>
</dbReference>
<keyword evidence="2" id="KW-0597">Phosphoprotein</keyword>
<evidence type="ECO:0000313" key="4">
    <source>
        <dbReference type="EMBL" id="AII03881.1"/>
    </source>
</evidence>
<sequence length="95" mass="10630">MRIPEQSTPRDHAPVIDWLAGRVAFHTEKPVREVDPHLPLAELGIESVSAVSLCGEIEDRWDLELDPTVVFEYPTIAEMAVFVVDEAAARYRTAS</sequence>
<dbReference type="eggNOG" id="COG0236">
    <property type="taxonomic scope" value="Bacteria"/>
</dbReference>
<dbReference type="Proteomes" id="UP000028488">
    <property type="component" value="Chromosome"/>
</dbReference>
<feature type="domain" description="Carrier" evidence="3">
    <location>
        <begin position="10"/>
        <end position="87"/>
    </location>
</feature>
<dbReference type="EMBL" id="CP008947">
    <property type="protein sequence ID" value="AII03881.1"/>
    <property type="molecule type" value="Genomic_DNA"/>
</dbReference>
<dbReference type="SMART" id="SM01294">
    <property type="entry name" value="PKS_PP_betabranch"/>
    <property type="match status" value="1"/>
</dbReference>